<dbReference type="GO" id="GO:0003677">
    <property type="term" value="F:DNA binding"/>
    <property type="evidence" value="ECO:0007669"/>
    <property type="project" value="UniProtKB-KW"/>
</dbReference>
<dbReference type="PROSITE" id="PS50043">
    <property type="entry name" value="HTH_LUXR_2"/>
    <property type="match status" value="1"/>
</dbReference>
<dbReference type="Proteomes" id="UP000664914">
    <property type="component" value="Chromosome"/>
</dbReference>
<dbReference type="Gene3D" id="1.25.40.10">
    <property type="entry name" value="Tetratricopeptide repeat domain"/>
    <property type="match status" value="1"/>
</dbReference>
<dbReference type="GO" id="GO:0006355">
    <property type="term" value="P:regulation of DNA-templated transcription"/>
    <property type="evidence" value="ECO:0007669"/>
    <property type="project" value="InterPro"/>
</dbReference>
<dbReference type="EMBL" id="CP059319">
    <property type="protein sequence ID" value="QTH24537.1"/>
    <property type="molecule type" value="Genomic_DNA"/>
</dbReference>
<keyword evidence="1" id="KW-0805">Transcription regulation</keyword>
<dbReference type="PANTHER" id="PTHR44688">
    <property type="entry name" value="DNA-BINDING TRANSCRIPTIONAL ACTIVATOR DEVR_DOSR"/>
    <property type="match status" value="1"/>
</dbReference>
<evidence type="ECO:0000256" key="3">
    <source>
        <dbReference type="ARBA" id="ARBA00023163"/>
    </source>
</evidence>
<dbReference type="InterPro" id="IPR011990">
    <property type="entry name" value="TPR-like_helical_dom_sf"/>
</dbReference>
<dbReference type="Pfam" id="PF25873">
    <property type="entry name" value="WHD_MalT"/>
    <property type="match status" value="1"/>
</dbReference>
<evidence type="ECO:0000259" key="4">
    <source>
        <dbReference type="PROSITE" id="PS50043"/>
    </source>
</evidence>
<accession>A0A975HGJ8</accession>
<evidence type="ECO:0000313" key="5">
    <source>
        <dbReference type="EMBL" id="QTH24537.1"/>
    </source>
</evidence>
<dbReference type="InterPro" id="IPR041617">
    <property type="entry name" value="TPR_MalT"/>
</dbReference>
<dbReference type="AlphaFoldDB" id="A0A975HGJ8"/>
<keyword evidence="2" id="KW-0238">DNA-binding</keyword>
<dbReference type="SUPFAM" id="SSF52540">
    <property type="entry name" value="P-loop containing nucleoside triphosphate hydrolases"/>
    <property type="match status" value="1"/>
</dbReference>
<dbReference type="PROSITE" id="PS00622">
    <property type="entry name" value="HTH_LUXR_1"/>
    <property type="match status" value="1"/>
</dbReference>
<dbReference type="InterPro" id="IPR036388">
    <property type="entry name" value="WH-like_DNA-bd_sf"/>
</dbReference>
<sequence>MALCRRDLPLRSLNVARSGKLSILYGPAGYGKTTILAQWRQDLIDQGLPVAWITAAREDGDPQAFLKVLMLALRDAGVDLGEAGLWASGDISAARRLEGAILALERSGKPAVIIVDAFETVNEPSMDAMFADLIEMLPDHVHLVLASRQRPRLTLSTHLARGNVRLIGPDELRFNENEMAQMLGATVTASDLAALSERTGGWPIAVQLHQLWLASAPEGAELSSRRPMAELTQYMADEVLRTLTDAHRDLLTDLSIFPEIETNLADHVRQSEDSALLLEEISDLLPGLIERHGAGIETSYRLHPLIADHAGRQLKTGRGREALLRHRAALWLWNDRRHGEALNQAILGHDNGLLRLFTETLPTLEIFLAHGTDELRAVLRVLPPGSLRQSPRIRLAEALILSKAGLFKDAWKIAEAVAAESAGGDDDPLQETERLTIRSIIASHFMTACSVADMALDRISRIAPTTPLYCAFLDTGRLLTYQQSGDLEAARMALARARAAYDSSGDFPFSHSHLRAHALQIALAEGRLGDASELSHAMLAEHQDSPMAHIWLAMARTALSAVEYCRTYRLRAADQVKMAMVLLGEGDATFDQYAIVLPIILDAAMRRDGADMALQEIAVATKRFAERGLISMTIMMEALVLLYRLRSGSAPRTIDPRQLDLALRPPSASPWRERDSVRHAVALHAISVASPETALSVAQAMLRDGQAGGRVGTRIKALVLTSLAHEREGDRPAADRSMTEALRLAVDESVVAPFAEEGPALHPILERIAKEEPTSKLARHLERILQLINASSHPSQLTDREAEILAHLADGVSNKLIARRLALTENTVKFHLKNIFAKLGVASRKEAAACAFRDL</sequence>
<proteinExistence type="predicted"/>
<dbReference type="PANTHER" id="PTHR44688:SF25">
    <property type="entry name" value="HTH LUXR-TYPE DOMAIN-CONTAINING PROTEIN"/>
    <property type="match status" value="1"/>
</dbReference>
<evidence type="ECO:0000256" key="1">
    <source>
        <dbReference type="ARBA" id="ARBA00023015"/>
    </source>
</evidence>
<dbReference type="InterPro" id="IPR016032">
    <property type="entry name" value="Sig_transdc_resp-reg_C-effctor"/>
</dbReference>
<gene>
    <name evidence="5" type="ORF">HRJ34_10735</name>
</gene>
<dbReference type="CDD" id="cd06170">
    <property type="entry name" value="LuxR_C_like"/>
    <property type="match status" value="1"/>
</dbReference>
<dbReference type="Pfam" id="PF00196">
    <property type="entry name" value="GerE"/>
    <property type="match status" value="1"/>
</dbReference>
<name>A0A975HGJ8_9SPHN</name>
<evidence type="ECO:0000256" key="2">
    <source>
        <dbReference type="ARBA" id="ARBA00023125"/>
    </source>
</evidence>
<dbReference type="PRINTS" id="PR00038">
    <property type="entry name" value="HTHLUXR"/>
</dbReference>
<feature type="domain" description="HTH luxR-type" evidence="4">
    <location>
        <begin position="790"/>
        <end position="855"/>
    </location>
</feature>
<dbReference type="InterPro" id="IPR059106">
    <property type="entry name" value="WHD_MalT"/>
</dbReference>
<dbReference type="Gene3D" id="3.40.50.300">
    <property type="entry name" value="P-loop containing nucleotide triphosphate hydrolases"/>
    <property type="match status" value="1"/>
</dbReference>
<keyword evidence="3" id="KW-0804">Transcription</keyword>
<evidence type="ECO:0000313" key="6">
    <source>
        <dbReference type="Proteomes" id="UP000664914"/>
    </source>
</evidence>
<dbReference type="Gene3D" id="1.10.10.10">
    <property type="entry name" value="Winged helix-like DNA-binding domain superfamily/Winged helix DNA-binding domain"/>
    <property type="match status" value="1"/>
</dbReference>
<dbReference type="Pfam" id="PF17874">
    <property type="entry name" value="TPR_MalT"/>
    <property type="match status" value="1"/>
</dbReference>
<dbReference type="SMART" id="SM00421">
    <property type="entry name" value="HTH_LUXR"/>
    <property type="match status" value="1"/>
</dbReference>
<reference evidence="5" key="2">
    <citation type="submission" date="2021-04" db="EMBL/GenBank/DDBJ databases">
        <title>Isolation and genomic analysis of the ibuprofen-degrading bacterium Sphingomonas strain MPO218.</title>
        <authorList>
            <person name="Aulestia M."/>
            <person name="Flores A."/>
            <person name="Mangas E.L."/>
            <person name="Perez-Pulido A.J."/>
            <person name="Santero E."/>
            <person name="Camacho E.M."/>
        </authorList>
    </citation>
    <scope>NUCLEOTIDE SEQUENCE</scope>
    <source>
        <strain evidence="5">MPO218</strain>
    </source>
</reference>
<dbReference type="InterPro" id="IPR000792">
    <property type="entry name" value="Tscrpt_reg_LuxR_C"/>
</dbReference>
<protein>
    <submittedName>
        <fullName evidence="5">LuxR family transcriptional regulator</fullName>
    </submittedName>
</protein>
<reference evidence="5" key="1">
    <citation type="submission" date="2020-07" db="EMBL/GenBank/DDBJ databases">
        <authorList>
            <person name="Camacho E."/>
        </authorList>
    </citation>
    <scope>NUCLEOTIDE SEQUENCE</scope>
    <source>
        <strain evidence="5">MPO218</strain>
    </source>
</reference>
<dbReference type="InterPro" id="IPR027417">
    <property type="entry name" value="P-loop_NTPase"/>
</dbReference>
<organism evidence="5 6">
    <name type="scientific">Rhizorhabdus wittichii</name>
    <dbReference type="NCBI Taxonomy" id="160791"/>
    <lineage>
        <taxon>Bacteria</taxon>
        <taxon>Pseudomonadati</taxon>
        <taxon>Pseudomonadota</taxon>
        <taxon>Alphaproteobacteria</taxon>
        <taxon>Sphingomonadales</taxon>
        <taxon>Sphingomonadaceae</taxon>
        <taxon>Rhizorhabdus</taxon>
    </lineage>
</organism>
<dbReference type="SUPFAM" id="SSF46894">
    <property type="entry name" value="C-terminal effector domain of the bipartite response regulators"/>
    <property type="match status" value="1"/>
</dbReference>